<dbReference type="AlphaFoldDB" id="A0A0K9GYF7"/>
<keyword evidence="3" id="KW-1185">Reference proteome</keyword>
<dbReference type="Proteomes" id="UP000037146">
    <property type="component" value="Unassembled WGS sequence"/>
</dbReference>
<evidence type="ECO:0008006" key="4">
    <source>
        <dbReference type="Google" id="ProtNLM"/>
    </source>
</evidence>
<reference evidence="3" key="1">
    <citation type="submission" date="2015-07" db="EMBL/GenBank/DDBJ databases">
        <title>Genome sequencing project for genomic taxonomy and phylogenomics of Bacillus-like bacteria.</title>
        <authorList>
            <person name="Liu B."/>
            <person name="Wang J."/>
            <person name="Zhu Y."/>
            <person name="Liu G."/>
            <person name="Chen Q."/>
            <person name="Chen Z."/>
            <person name="Lan J."/>
            <person name="Che J."/>
            <person name="Ge C."/>
            <person name="Shi H."/>
            <person name="Pan Z."/>
            <person name="Liu X."/>
        </authorList>
    </citation>
    <scope>NUCLEOTIDE SEQUENCE [LARGE SCALE GENOMIC DNA]</scope>
    <source>
        <strain evidence="3">FJAT-27997</strain>
    </source>
</reference>
<gene>
    <name evidence="2" type="ORF">AC625_20615</name>
</gene>
<name>A0A0K9GYF7_9BACI</name>
<comment type="caution">
    <text evidence="2">The sequence shown here is derived from an EMBL/GenBank/DDBJ whole genome shotgun (WGS) entry which is preliminary data.</text>
</comment>
<dbReference type="PATRIC" id="fig|1679170.3.peg.4653"/>
<sequence length="186" mass="21205">MNKELFTHMIGKVLRIDRGGPESRIGILLGITDDHLAILTEQEGVVYYKTDHIKSITENVKKGLEFNLEIPEGFSYKTAPTFKSLLGDLKSQWVNINRGGPEKLEGVLFDINDEFITLIFNEEVIRLAMFHIRSISYGVKVEKQKNEDEKSGNNKDNKSEEKSGKNKDNKSDEKSKKSKDNKSEKK</sequence>
<accession>A0A0K9GYF7</accession>
<dbReference type="RefSeq" id="WP_049682983.1">
    <property type="nucleotide sequence ID" value="NZ_LFZW01000001.1"/>
</dbReference>
<dbReference type="EMBL" id="LFZW01000001">
    <property type="protein sequence ID" value="KMY51631.1"/>
    <property type="molecule type" value="Genomic_DNA"/>
</dbReference>
<dbReference type="STRING" id="1679170.AC625_20615"/>
<feature type="region of interest" description="Disordered" evidence="1">
    <location>
        <begin position="141"/>
        <end position="186"/>
    </location>
</feature>
<evidence type="ECO:0000256" key="1">
    <source>
        <dbReference type="SAM" id="MobiDB-lite"/>
    </source>
</evidence>
<protein>
    <recommendedName>
        <fullName evidence="4">Spore coat protein</fullName>
    </recommendedName>
</protein>
<evidence type="ECO:0000313" key="3">
    <source>
        <dbReference type="Proteomes" id="UP000037146"/>
    </source>
</evidence>
<proteinExistence type="predicted"/>
<organism evidence="2 3">
    <name type="scientific">Peribacillus loiseleuriae</name>
    <dbReference type="NCBI Taxonomy" id="1679170"/>
    <lineage>
        <taxon>Bacteria</taxon>
        <taxon>Bacillati</taxon>
        <taxon>Bacillota</taxon>
        <taxon>Bacilli</taxon>
        <taxon>Bacillales</taxon>
        <taxon>Bacillaceae</taxon>
        <taxon>Peribacillus</taxon>
    </lineage>
</organism>
<evidence type="ECO:0000313" key="2">
    <source>
        <dbReference type="EMBL" id="KMY51631.1"/>
    </source>
</evidence>